<dbReference type="GO" id="GO:0008168">
    <property type="term" value="F:methyltransferase activity"/>
    <property type="evidence" value="ECO:0007669"/>
    <property type="project" value="UniProtKB-KW"/>
</dbReference>
<dbReference type="KEGG" id="cbae:COR50_17000"/>
<dbReference type="Pfam" id="PF13847">
    <property type="entry name" value="Methyltransf_31"/>
    <property type="match status" value="1"/>
</dbReference>
<dbReference type="PANTHER" id="PTHR43861">
    <property type="entry name" value="TRANS-ACONITATE 2-METHYLTRANSFERASE-RELATED"/>
    <property type="match status" value="1"/>
</dbReference>
<dbReference type="GO" id="GO:0032259">
    <property type="term" value="P:methylation"/>
    <property type="evidence" value="ECO:0007669"/>
    <property type="project" value="UniProtKB-KW"/>
</dbReference>
<dbReference type="AlphaFoldDB" id="A0A291QXY5"/>
<reference evidence="2 3" key="1">
    <citation type="submission" date="2017-10" db="EMBL/GenBank/DDBJ databases">
        <title>Paenichitinophaga pekingensis gen. nov., sp. nov., isolated from activated sludge.</title>
        <authorList>
            <person name="Jin D."/>
            <person name="Kong X."/>
            <person name="Deng Y."/>
            <person name="Bai Z."/>
        </authorList>
    </citation>
    <scope>NUCLEOTIDE SEQUENCE [LARGE SCALE GENOMIC DNA]</scope>
    <source>
        <strain evidence="2 3">13</strain>
    </source>
</reference>
<proteinExistence type="predicted"/>
<name>A0A291QXY5_9BACT</name>
<dbReference type="CDD" id="cd02440">
    <property type="entry name" value="AdoMet_MTases"/>
    <property type="match status" value="1"/>
</dbReference>
<dbReference type="Proteomes" id="UP000220133">
    <property type="component" value="Chromosome"/>
</dbReference>
<accession>A0A291QXY5</accession>
<dbReference type="InterPro" id="IPR025714">
    <property type="entry name" value="Methyltranfer_dom"/>
</dbReference>
<dbReference type="SUPFAM" id="SSF53335">
    <property type="entry name" value="S-adenosyl-L-methionine-dependent methyltransferases"/>
    <property type="match status" value="1"/>
</dbReference>
<dbReference type="Gene3D" id="3.40.50.150">
    <property type="entry name" value="Vaccinia Virus protein VP39"/>
    <property type="match status" value="1"/>
</dbReference>
<evidence type="ECO:0000313" key="2">
    <source>
        <dbReference type="EMBL" id="ATL48724.1"/>
    </source>
</evidence>
<dbReference type="OrthoDB" id="9789123at2"/>
<protein>
    <submittedName>
        <fullName evidence="2">Methyltransferase</fullName>
    </submittedName>
</protein>
<sequence length="264" mass="29403">MKAADRAKMPKGTQAVLDSRTLENDYPGIVPFLKPGMKVLDVGCGTGAITAGIAGKVGEKGLVVGIDNTAHLVAKGREDYRHLPQLQLLEADLYTYLPSEKFDLIVSARVLQWLEHPKKALQHFISLLNEGGMISILDYNHELIEWEPEPPQSFLQFYNAFLSWRADAGMDNLVANHLPGLFEELGLKEIEIYPADEICTSNQTGFIDKAGIWTKVAMLRGPQMIEHGFISPAACQQAADDYDRWLHSGAKSMIMRLKEIRGRI</sequence>
<organism evidence="2 3">
    <name type="scientific">Chitinophaga caeni</name>
    <dbReference type="NCBI Taxonomy" id="2029983"/>
    <lineage>
        <taxon>Bacteria</taxon>
        <taxon>Pseudomonadati</taxon>
        <taxon>Bacteroidota</taxon>
        <taxon>Chitinophagia</taxon>
        <taxon>Chitinophagales</taxon>
        <taxon>Chitinophagaceae</taxon>
        <taxon>Chitinophaga</taxon>
    </lineage>
</organism>
<dbReference type="EMBL" id="CP023777">
    <property type="protein sequence ID" value="ATL48724.1"/>
    <property type="molecule type" value="Genomic_DNA"/>
</dbReference>
<feature type="domain" description="Methyltransferase" evidence="1">
    <location>
        <begin position="34"/>
        <end position="142"/>
    </location>
</feature>
<evidence type="ECO:0000259" key="1">
    <source>
        <dbReference type="Pfam" id="PF13847"/>
    </source>
</evidence>
<dbReference type="InterPro" id="IPR029063">
    <property type="entry name" value="SAM-dependent_MTases_sf"/>
</dbReference>
<evidence type="ECO:0000313" key="3">
    <source>
        <dbReference type="Proteomes" id="UP000220133"/>
    </source>
</evidence>
<gene>
    <name evidence="2" type="ORF">COR50_17000</name>
</gene>
<keyword evidence="2" id="KW-0808">Transferase</keyword>
<keyword evidence="2" id="KW-0489">Methyltransferase</keyword>
<dbReference type="RefSeq" id="WP_098195097.1">
    <property type="nucleotide sequence ID" value="NZ_CP023777.1"/>
</dbReference>
<keyword evidence="3" id="KW-1185">Reference proteome</keyword>